<feature type="compositionally biased region" description="Acidic residues" evidence="2">
    <location>
        <begin position="726"/>
        <end position="736"/>
    </location>
</feature>
<sequence>MSASSSYFTSNRGQQQQPRSRRNLQQTAAPSMGSRAPRNLVAARISSNHPRGSYSQQTSNFANHVSRHRRHNLPRTVTPTNNAAPPSWEDFDEDPYGGSNSFPRSSRSRTQSSDRSVVSTSYVEMEEEIPMDELIEDSLSVQSMPPIRRTHVNHRRARSGSNNDWADANSYARSSSSIDHNSAGHNNNHRRNQSMDWGSTELGQIGLHRRTHSNLSQDWADDVSSLGGVEDRPNGIGDIIRALKHRSKSRPSHLTAEERVLWESIQISLNSARNEQMENKRALERLLQDAARREAQIERKLITTQRQLVATNGKSKSNSKSTHMEVQVRDLETTLKSKQADHEREVRAMQRVLAAMTEEREQETGNLKKEIERLTEKYEGKDGCTDSTASETSSFLEAQLAGAKVENQKLVEEINPLRTELETARDEIANLKYRGLDHSSSSLDRRGIPRSQSMTPPRYGVSSSNSFDAESASSAESVETLQRSLAETTYSLENAKKIIASLENANNALAVDLRAKLKAKEQELHIAQTESADFKHRLDILATELRALQVRQGDSDRSQRGFKGQIQDYQDLVDLLEKSVSGLQSASVVHEVSAATGQPDLSNVDQIGEILNETLAALRSTLDKASSSKEESKNSSEITIDGEKVSMKQMKDLLKKQHEQMKRLRKQVDEKNEGLESIKMMRTEIQSLKEKCSSNEKLLTKKDRELAVLRSSLPEDDNNSRGGYISDDESGDEDEAASGTILPPPSMNYPTQQSLSNILQQIGRPGNSSNNEVETLKEELLKALGEKELASKALKEEKESLANAKMIISSLENANKRMTADLRLRLHECNSEIVALTDKSKENEHTASELREEVERLKKEKAEHEAEINRRQGVDHPQDESADPKPEVEEKKEETVAEQV</sequence>
<feature type="region of interest" description="Disordered" evidence="2">
    <location>
        <begin position="837"/>
        <end position="900"/>
    </location>
</feature>
<feature type="coiled-coil region" evidence="1">
    <location>
        <begin position="647"/>
        <end position="681"/>
    </location>
</feature>
<feature type="coiled-coil region" evidence="1">
    <location>
        <begin position="485"/>
        <end position="530"/>
    </location>
</feature>
<evidence type="ECO:0000256" key="2">
    <source>
        <dbReference type="SAM" id="MobiDB-lite"/>
    </source>
</evidence>
<name>A0AAD2CRD2_9STRA</name>
<gene>
    <name evidence="3" type="ORF">CYCCA115_LOCUS8179</name>
</gene>
<dbReference type="EMBL" id="CAKOGP040001112">
    <property type="protein sequence ID" value="CAJ1942904.1"/>
    <property type="molecule type" value="Genomic_DNA"/>
</dbReference>
<protein>
    <submittedName>
        <fullName evidence="3">Uncharacterized protein</fullName>
    </submittedName>
</protein>
<organism evidence="3 4">
    <name type="scientific">Cylindrotheca closterium</name>
    <dbReference type="NCBI Taxonomy" id="2856"/>
    <lineage>
        <taxon>Eukaryota</taxon>
        <taxon>Sar</taxon>
        <taxon>Stramenopiles</taxon>
        <taxon>Ochrophyta</taxon>
        <taxon>Bacillariophyta</taxon>
        <taxon>Bacillariophyceae</taxon>
        <taxon>Bacillariophycidae</taxon>
        <taxon>Bacillariales</taxon>
        <taxon>Bacillariaceae</taxon>
        <taxon>Cylindrotheca</taxon>
    </lineage>
</organism>
<feature type="coiled-coil region" evidence="1">
    <location>
        <begin position="269"/>
        <end position="307"/>
    </location>
</feature>
<reference evidence="3" key="1">
    <citation type="submission" date="2023-08" db="EMBL/GenBank/DDBJ databases">
        <authorList>
            <person name="Audoor S."/>
            <person name="Bilcke G."/>
        </authorList>
    </citation>
    <scope>NUCLEOTIDE SEQUENCE</scope>
</reference>
<evidence type="ECO:0000256" key="1">
    <source>
        <dbReference type="SAM" id="Coils"/>
    </source>
</evidence>
<keyword evidence="1" id="KW-0175">Coiled coil</keyword>
<evidence type="ECO:0000313" key="3">
    <source>
        <dbReference type="EMBL" id="CAJ1942904.1"/>
    </source>
</evidence>
<feature type="compositionally biased region" description="Polar residues" evidence="2">
    <location>
        <begin position="1"/>
        <end position="29"/>
    </location>
</feature>
<keyword evidence="4" id="KW-1185">Reference proteome</keyword>
<feature type="region of interest" description="Disordered" evidence="2">
    <location>
        <begin position="438"/>
        <end position="467"/>
    </location>
</feature>
<feature type="region of interest" description="Disordered" evidence="2">
    <location>
        <begin position="152"/>
        <end position="196"/>
    </location>
</feature>
<feature type="compositionally biased region" description="Basic and acidic residues" evidence="2">
    <location>
        <begin position="838"/>
        <end position="900"/>
    </location>
</feature>
<accession>A0AAD2CRD2</accession>
<evidence type="ECO:0000313" key="4">
    <source>
        <dbReference type="Proteomes" id="UP001295423"/>
    </source>
</evidence>
<feature type="region of interest" description="Disordered" evidence="2">
    <location>
        <begin position="710"/>
        <end position="752"/>
    </location>
</feature>
<feature type="compositionally biased region" description="Polar residues" evidence="2">
    <location>
        <begin position="171"/>
        <end position="186"/>
    </location>
</feature>
<feature type="coiled-coil region" evidence="1">
    <location>
        <begin position="339"/>
        <end position="427"/>
    </location>
</feature>
<feature type="compositionally biased region" description="Polar residues" evidence="2">
    <location>
        <begin position="45"/>
        <end position="63"/>
    </location>
</feature>
<proteinExistence type="predicted"/>
<dbReference type="Proteomes" id="UP001295423">
    <property type="component" value="Unassembled WGS sequence"/>
</dbReference>
<feature type="compositionally biased region" description="Low complexity" evidence="2">
    <location>
        <begin position="104"/>
        <end position="121"/>
    </location>
</feature>
<feature type="region of interest" description="Disordered" evidence="2">
    <location>
        <begin position="1"/>
        <end position="121"/>
    </location>
</feature>
<feature type="compositionally biased region" description="Polar residues" evidence="2">
    <location>
        <begin position="75"/>
        <end position="84"/>
    </location>
</feature>
<feature type="compositionally biased region" description="Basic and acidic residues" evidence="2">
    <location>
        <begin position="438"/>
        <end position="447"/>
    </location>
</feature>
<dbReference type="AlphaFoldDB" id="A0AAD2CRD2"/>
<comment type="caution">
    <text evidence="3">The sequence shown here is derived from an EMBL/GenBank/DDBJ whole genome shotgun (WGS) entry which is preliminary data.</text>
</comment>